<accession>A0A0G2G9Y8</accession>
<organism evidence="3 4">
    <name type="scientific">Diplodia seriata</name>
    <dbReference type="NCBI Taxonomy" id="420778"/>
    <lineage>
        <taxon>Eukaryota</taxon>
        <taxon>Fungi</taxon>
        <taxon>Dikarya</taxon>
        <taxon>Ascomycota</taxon>
        <taxon>Pezizomycotina</taxon>
        <taxon>Dothideomycetes</taxon>
        <taxon>Dothideomycetes incertae sedis</taxon>
        <taxon>Botryosphaeriales</taxon>
        <taxon>Botryosphaeriaceae</taxon>
        <taxon>Diplodia</taxon>
    </lineage>
</organism>
<reference evidence="3 4" key="2">
    <citation type="submission" date="2015-05" db="EMBL/GenBank/DDBJ databases">
        <title>Distinctive expansion of gene families associated with plant cell wall degradation and secondary metabolism in the genomes of grapevine trunk pathogens.</title>
        <authorList>
            <person name="Lawrence D.P."/>
            <person name="Travadon R."/>
            <person name="Rolshausen P.E."/>
            <person name="Baumgartner K."/>
        </authorList>
    </citation>
    <scope>NUCLEOTIDE SEQUENCE [LARGE SCALE GENOMIC DNA]</scope>
    <source>
        <strain evidence="3">DS831</strain>
    </source>
</reference>
<keyword evidence="2" id="KW-0472">Membrane</keyword>
<feature type="coiled-coil region" evidence="1">
    <location>
        <begin position="42"/>
        <end position="69"/>
    </location>
</feature>
<dbReference type="EMBL" id="LAQI01000250">
    <property type="protein sequence ID" value="KKY13950.1"/>
    <property type="molecule type" value="Genomic_DNA"/>
</dbReference>
<feature type="transmembrane region" description="Helical" evidence="2">
    <location>
        <begin position="197"/>
        <end position="217"/>
    </location>
</feature>
<keyword evidence="1" id="KW-0175">Coiled coil</keyword>
<name>A0A0G2G9Y8_9PEZI</name>
<feature type="coiled-coil region" evidence="1">
    <location>
        <begin position="161"/>
        <end position="188"/>
    </location>
</feature>
<gene>
    <name evidence="3" type="ORF">UCDDS831_g08556</name>
</gene>
<evidence type="ECO:0000313" key="3">
    <source>
        <dbReference type="EMBL" id="KKY13950.1"/>
    </source>
</evidence>
<evidence type="ECO:0000256" key="1">
    <source>
        <dbReference type="SAM" id="Coils"/>
    </source>
</evidence>
<dbReference type="AlphaFoldDB" id="A0A0G2G9Y8"/>
<proteinExistence type="predicted"/>
<evidence type="ECO:0000313" key="4">
    <source>
        <dbReference type="Proteomes" id="UP000034182"/>
    </source>
</evidence>
<keyword evidence="2" id="KW-0812">Transmembrane</keyword>
<protein>
    <submittedName>
        <fullName evidence="3">Uncharacterized protein</fullName>
    </submittedName>
</protein>
<evidence type="ECO:0000256" key="2">
    <source>
        <dbReference type="SAM" id="Phobius"/>
    </source>
</evidence>
<reference evidence="3 4" key="1">
    <citation type="submission" date="2015-03" db="EMBL/GenBank/DDBJ databases">
        <authorList>
            <person name="Morales-Cruz A."/>
            <person name="Amrine K.C."/>
            <person name="Cantu D."/>
        </authorList>
    </citation>
    <scope>NUCLEOTIDE SEQUENCE [LARGE SCALE GENOMIC DNA]</scope>
    <source>
        <strain evidence="3">DS831</strain>
    </source>
</reference>
<keyword evidence="2" id="KW-1133">Transmembrane helix</keyword>
<comment type="caution">
    <text evidence="3">The sequence shown here is derived from an EMBL/GenBank/DDBJ whole genome shotgun (WGS) entry which is preliminary data.</text>
</comment>
<sequence>MPSKQEPSTQEMEDVRVLLNAVQLQIKLNITESKLAVERWSKQAAEQKNGELAKKNDELVGEAAEMKREVDAWLRWEAVLMNESNELQAQLTDARRHARVTERALIDRHSQLATACANISGLQAEAAVRDGELAAARAKIFFFKVTEAELRPTIARRDAELAAAHEETESMSRKLDAKEMELNKLTEAYSAAGTHSLWFLCCLGVCLVGWSASVWILI</sequence>
<dbReference type="Proteomes" id="UP000034182">
    <property type="component" value="Unassembled WGS sequence"/>
</dbReference>